<keyword evidence="1" id="KW-0349">Heme</keyword>
<dbReference type="InterPro" id="IPR001199">
    <property type="entry name" value="Cyt_B5-like_heme/steroid-bd"/>
</dbReference>
<proteinExistence type="inferred from homology"/>
<keyword evidence="9" id="KW-1185">Reference proteome</keyword>
<feature type="compositionally biased region" description="Low complexity" evidence="5">
    <location>
        <begin position="37"/>
        <end position="64"/>
    </location>
</feature>
<keyword evidence="2" id="KW-0479">Metal-binding</keyword>
<evidence type="ECO:0000259" key="7">
    <source>
        <dbReference type="PROSITE" id="PS50255"/>
    </source>
</evidence>
<feature type="chain" id="PRO_5038501739" description="Cytochrome b5 heme-binding domain-containing protein" evidence="6">
    <location>
        <begin position="34"/>
        <end position="142"/>
    </location>
</feature>
<evidence type="ECO:0000256" key="1">
    <source>
        <dbReference type="ARBA" id="ARBA00022617"/>
    </source>
</evidence>
<dbReference type="PRINTS" id="PR00363">
    <property type="entry name" value="CYTOCHROMEB5"/>
</dbReference>
<protein>
    <recommendedName>
        <fullName evidence="7">Cytochrome b5 heme-binding domain-containing protein</fullName>
    </recommendedName>
</protein>
<dbReference type="Proteomes" id="UP000238164">
    <property type="component" value="Chromosome 1"/>
</dbReference>
<name>A0A2N9JC77_9ACTN</name>
<accession>A0A2N9JC77</accession>
<gene>
    <name evidence="8" type="ORF">MPLG2_0691</name>
</gene>
<dbReference type="PANTHER" id="PTHR19359:SF95">
    <property type="entry name" value="CYTOCHROME B5 TYPE B"/>
    <property type="match status" value="1"/>
</dbReference>
<dbReference type="GO" id="GO:0016020">
    <property type="term" value="C:membrane"/>
    <property type="evidence" value="ECO:0007669"/>
    <property type="project" value="TreeGrafter"/>
</dbReference>
<evidence type="ECO:0000256" key="2">
    <source>
        <dbReference type="ARBA" id="ARBA00022723"/>
    </source>
</evidence>
<keyword evidence="3" id="KW-0408">Iron</keyword>
<dbReference type="FunFam" id="3.10.120.10:FF:000007">
    <property type="entry name" value="Sulfite oxidase, mitochondrial"/>
    <property type="match status" value="1"/>
</dbReference>
<evidence type="ECO:0000313" key="8">
    <source>
        <dbReference type="EMBL" id="SPD85727.1"/>
    </source>
</evidence>
<feature type="domain" description="Cytochrome b5 heme-binding" evidence="7">
    <location>
        <begin position="64"/>
        <end position="141"/>
    </location>
</feature>
<comment type="similarity">
    <text evidence="4">Belongs to the cytochrome b5 family.</text>
</comment>
<dbReference type="SMART" id="SM01117">
    <property type="entry name" value="Cyt-b5"/>
    <property type="match status" value="1"/>
</dbReference>
<dbReference type="SUPFAM" id="SSF55856">
    <property type="entry name" value="Cytochrome b5-like heme/steroid binding domain"/>
    <property type="match status" value="1"/>
</dbReference>
<feature type="region of interest" description="Disordered" evidence="5">
    <location>
        <begin position="37"/>
        <end position="69"/>
    </location>
</feature>
<evidence type="ECO:0000256" key="6">
    <source>
        <dbReference type="SAM" id="SignalP"/>
    </source>
</evidence>
<dbReference type="Gene3D" id="3.10.120.10">
    <property type="entry name" value="Cytochrome b5-like heme/steroid binding domain"/>
    <property type="match status" value="1"/>
</dbReference>
<dbReference type="EMBL" id="LT985188">
    <property type="protein sequence ID" value="SPD85727.1"/>
    <property type="molecule type" value="Genomic_DNA"/>
</dbReference>
<reference evidence="8 9" key="1">
    <citation type="submission" date="2018-02" db="EMBL/GenBank/DDBJ databases">
        <authorList>
            <person name="Cohen D.B."/>
            <person name="Kent A.D."/>
        </authorList>
    </citation>
    <scope>NUCLEOTIDE SEQUENCE [LARGE SCALE GENOMIC DNA]</scope>
    <source>
        <strain evidence="8">1</strain>
    </source>
</reference>
<dbReference type="GO" id="GO:0046872">
    <property type="term" value="F:metal ion binding"/>
    <property type="evidence" value="ECO:0007669"/>
    <property type="project" value="UniProtKB-KW"/>
</dbReference>
<evidence type="ECO:0000256" key="5">
    <source>
        <dbReference type="SAM" id="MobiDB-lite"/>
    </source>
</evidence>
<dbReference type="AlphaFoldDB" id="A0A2N9JC77"/>
<dbReference type="PROSITE" id="PS50255">
    <property type="entry name" value="CYTOCHROME_B5_2"/>
    <property type="match status" value="1"/>
</dbReference>
<dbReference type="Pfam" id="PF00173">
    <property type="entry name" value="Cyt-b5"/>
    <property type="match status" value="1"/>
</dbReference>
<evidence type="ECO:0000256" key="3">
    <source>
        <dbReference type="ARBA" id="ARBA00023004"/>
    </source>
</evidence>
<dbReference type="PANTHER" id="PTHR19359">
    <property type="entry name" value="CYTOCHROME B5"/>
    <property type="match status" value="1"/>
</dbReference>
<organism evidence="8 9">
    <name type="scientific">Micropruina glycogenica</name>
    <dbReference type="NCBI Taxonomy" id="75385"/>
    <lineage>
        <taxon>Bacteria</taxon>
        <taxon>Bacillati</taxon>
        <taxon>Actinomycetota</taxon>
        <taxon>Actinomycetes</taxon>
        <taxon>Propionibacteriales</taxon>
        <taxon>Nocardioidaceae</taxon>
        <taxon>Micropruina</taxon>
    </lineage>
</organism>
<dbReference type="InterPro" id="IPR036400">
    <property type="entry name" value="Cyt_B5-like_heme/steroid_sf"/>
</dbReference>
<dbReference type="GO" id="GO:0020037">
    <property type="term" value="F:heme binding"/>
    <property type="evidence" value="ECO:0007669"/>
    <property type="project" value="TreeGrafter"/>
</dbReference>
<dbReference type="KEGG" id="mgg:MPLG2_0691"/>
<evidence type="ECO:0000313" key="9">
    <source>
        <dbReference type="Proteomes" id="UP000238164"/>
    </source>
</evidence>
<dbReference type="InterPro" id="IPR050668">
    <property type="entry name" value="Cytochrome_b5"/>
</dbReference>
<evidence type="ECO:0000256" key="4">
    <source>
        <dbReference type="ARBA" id="ARBA00038168"/>
    </source>
</evidence>
<keyword evidence="6" id="KW-0732">Signal</keyword>
<feature type="signal peptide" evidence="6">
    <location>
        <begin position="1"/>
        <end position="33"/>
    </location>
</feature>
<sequence length="142" mass="14423">MRQYSHHMTLRTGIVLATLALVPLAACSGGAAATSAAPAPASSSAAAPAPSASATGAASPSGSSQSYTMADVAKHNSQTDCWAAIDGDVYDLTQWISRHPGGPDKIIGLCGTDATSAFHNQHDDQARPNEQLASFKVGTLTD</sequence>